<name>A0A1H2Q2Z4_9BACI</name>
<dbReference type="Proteomes" id="UP000199488">
    <property type="component" value="Unassembled WGS sequence"/>
</dbReference>
<dbReference type="InterPro" id="IPR051313">
    <property type="entry name" value="Bact_iron-sidero_bind"/>
</dbReference>
<dbReference type="GO" id="GO:0005886">
    <property type="term" value="C:plasma membrane"/>
    <property type="evidence" value="ECO:0007669"/>
    <property type="project" value="UniProtKB-SubCell"/>
</dbReference>
<dbReference type="Gene3D" id="3.40.50.1980">
    <property type="entry name" value="Nitrogenase molybdenum iron protein domain"/>
    <property type="match status" value="2"/>
</dbReference>
<feature type="domain" description="Fe/B12 periplasmic-binding" evidence="8">
    <location>
        <begin position="57"/>
        <end position="314"/>
    </location>
</feature>
<dbReference type="OrthoDB" id="2241086at2"/>
<gene>
    <name evidence="9" type="ORF">SAMN05421781_0118</name>
</gene>
<dbReference type="PANTHER" id="PTHR30532:SF26">
    <property type="entry name" value="IRON(3+)-HYDROXAMATE-BINDING PROTEIN FHUD"/>
    <property type="match status" value="1"/>
</dbReference>
<evidence type="ECO:0000256" key="7">
    <source>
        <dbReference type="SAM" id="SignalP"/>
    </source>
</evidence>
<evidence type="ECO:0000256" key="6">
    <source>
        <dbReference type="SAM" id="MobiDB-lite"/>
    </source>
</evidence>
<evidence type="ECO:0000256" key="3">
    <source>
        <dbReference type="ARBA" id="ARBA00022448"/>
    </source>
</evidence>
<organism evidence="9 10">
    <name type="scientific">Marinococcus luteus</name>
    <dbReference type="NCBI Taxonomy" id="1122204"/>
    <lineage>
        <taxon>Bacteria</taxon>
        <taxon>Bacillati</taxon>
        <taxon>Bacillota</taxon>
        <taxon>Bacilli</taxon>
        <taxon>Bacillales</taxon>
        <taxon>Bacillaceae</taxon>
        <taxon>Marinococcus</taxon>
    </lineage>
</organism>
<dbReference type="RefSeq" id="WP_091610122.1">
    <property type="nucleotide sequence ID" value="NZ_FNNC01000001.1"/>
</dbReference>
<keyword evidence="10" id="KW-1185">Reference proteome</keyword>
<dbReference type="AlphaFoldDB" id="A0A1H2Q2Z4"/>
<evidence type="ECO:0000259" key="8">
    <source>
        <dbReference type="PROSITE" id="PS50983"/>
    </source>
</evidence>
<protein>
    <submittedName>
        <fullName evidence="9">Iron complex transport system substrate-binding protein</fullName>
    </submittedName>
</protein>
<reference evidence="9 10" key="1">
    <citation type="submission" date="2016-10" db="EMBL/GenBank/DDBJ databases">
        <authorList>
            <person name="de Groot N.N."/>
        </authorList>
    </citation>
    <scope>NUCLEOTIDE SEQUENCE [LARGE SCALE GENOMIC DNA]</scope>
    <source>
        <strain evidence="9 10">DSM 23126</strain>
    </source>
</reference>
<dbReference type="GO" id="GO:1901678">
    <property type="term" value="P:iron coordination entity transport"/>
    <property type="evidence" value="ECO:0007669"/>
    <property type="project" value="UniProtKB-ARBA"/>
</dbReference>
<accession>A0A1H2Q2Z4</accession>
<proteinExistence type="inferred from homology"/>
<feature type="coiled-coil region" evidence="5">
    <location>
        <begin position="154"/>
        <end position="185"/>
    </location>
</feature>
<feature type="region of interest" description="Disordered" evidence="6">
    <location>
        <begin position="25"/>
        <end position="52"/>
    </location>
</feature>
<evidence type="ECO:0000256" key="4">
    <source>
        <dbReference type="ARBA" id="ARBA00022729"/>
    </source>
</evidence>
<keyword evidence="5" id="KW-0175">Coiled coil</keyword>
<keyword evidence="3" id="KW-0813">Transport</keyword>
<evidence type="ECO:0000256" key="1">
    <source>
        <dbReference type="ARBA" id="ARBA00004193"/>
    </source>
</evidence>
<dbReference type="EMBL" id="FNNC01000001">
    <property type="protein sequence ID" value="SDW01502.1"/>
    <property type="molecule type" value="Genomic_DNA"/>
</dbReference>
<feature type="chain" id="PRO_5038991805" evidence="7">
    <location>
        <begin position="21"/>
        <end position="314"/>
    </location>
</feature>
<sequence length="314" mass="34756">MYLHTIIGRFAVFTAGIALLASCSTGEDSSSADNSDSEGETRTYETEKGEVSIPTDPETIVTDYYAGELLAVDADVSGSGPDAFSNPFLEEQLSGAEDIGAPLDPEQVLGLDPDLIIVMYDDNYEQLSQIAPTVHIPYNPDTNVQETLDTFGELTNNQAEAEEFKETIETTAAEAKQRLKSTIEQNDTFGLYELTHNNDLYVFGANGGRGGQAIYNALDLNPPEKIQEEVMGENAQEISMEVLEEYSADHMFMTTYDPEETGESKENIQESDVWANLDAVQNDQFYFLDFDTYYPYDPISINEQIDLIAETLAE</sequence>
<evidence type="ECO:0000256" key="5">
    <source>
        <dbReference type="SAM" id="Coils"/>
    </source>
</evidence>
<evidence type="ECO:0000313" key="10">
    <source>
        <dbReference type="Proteomes" id="UP000199488"/>
    </source>
</evidence>
<dbReference type="InterPro" id="IPR002491">
    <property type="entry name" value="ABC_transptr_periplasmic_BD"/>
</dbReference>
<dbReference type="Pfam" id="PF01497">
    <property type="entry name" value="Peripla_BP_2"/>
    <property type="match status" value="1"/>
</dbReference>
<dbReference type="SUPFAM" id="SSF53807">
    <property type="entry name" value="Helical backbone' metal receptor"/>
    <property type="match status" value="1"/>
</dbReference>
<dbReference type="GO" id="GO:0030288">
    <property type="term" value="C:outer membrane-bounded periplasmic space"/>
    <property type="evidence" value="ECO:0007669"/>
    <property type="project" value="TreeGrafter"/>
</dbReference>
<feature type="compositionally biased region" description="Basic and acidic residues" evidence="6">
    <location>
        <begin position="39"/>
        <end position="50"/>
    </location>
</feature>
<evidence type="ECO:0000256" key="2">
    <source>
        <dbReference type="ARBA" id="ARBA00008814"/>
    </source>
</evidence>
<dbReference type="STRING" id="1122204.SAMN05421781_0118"/>
<feature type="signal peptide" evidence="7">
    <location>
        <begin position="1"/>
        <end position="20"/>
    </location>
</feature>
<dbReference type="PROSITE" id="PS50983">
    <property type="entry name" value="FE_B12_PBP"/>
    <property type="match status" value="1"/>
</dbReference>
<comment type="subcellular location">
    <subcellularLocation>
        <location evidence="1">Cell membrane</location>
        <topology evidence="1">Lipid-anchor</topology>
    </subcellularLocation>
</comment>
<evidence type="ECO:0000313" key="9">
    <source>
        <dbReference type="EMBL" id="SDW01502.1"/>
    </source>
</evidence>
<comment type="similarity">
    <text evidence="2">Belongs to the bacterial solute-binding protein 8 family.</text>
</comment>
<keyword evidence="4 7" id="KW-0732">Signal</keyword>
<dbReference type="PANTHER" id="PTHR30532">
    <property type="entry name" value="IRON III DICITRATE-BINDING PERIPLASMIC PROTEIN"/>
    <property type="match status" value="1"/>
</dbReference>